<dbReference type="KEGG" id="tvd:SG34_026485"/>
<keyword evidence="3" id="KW-1185">Reference proteome</keyword>
<feature type="signal peptide" evidence="1">
    <location>
        <begin position="1"/>
        <end position="19"/>
    </location>
</feature>
<feature type="chain" id="PRO_5042276830" evidence="1">
    <location>
        <begin position="20"/>
        <end position="507"/>
    </location>
</feature>
<organism evidence="2 3">
    <name type="scientific">Thalassomonas viridans</name>
    <dbReference type="NCBI Taxonomy" id="137584"/>
    <lineage>
        <taxon>Bacteria</taxon>
        <taxon>Pseudomonadati</taxon>
        <taxon>Pseudomonadota</taxon>
        <taxon>Gammaproteobacteria</taxon>
        <taxon>Alteromonadales</taxon>
        <taxon>Colwelliaceae</taxon>
        <taxon>Thalassomonas</taxon>
    </lineage>
</organism>
<evidence type="ECO:0000256" key="1">
    <source>
        <dbReference type="SAM" id="SignalP"/>
    </source>
</evidence>
<dbReference type="Proteomes" id="UP000032352">
    <property type="component" value="Chromosome"/>
</dbReference>
<evidence type="ECO:0000313" key="3">
    <source>
        <dbReference type="Proteomes" id="UP000032352"/>
    </source>
</evidence>
<keyword evidence="1" id="KW-0732">Signal</keyword>
<reference evidence="2 3" key="2">
    <citation type="journal article" date="2022" name="Mar. Drugs">
        <title>Bioassay-Guided Fractionation Leads to the Detection of Cholic Acid Generated by the Rare Thalassomonas sp.</title>
        <authorList>
            <person name="Pheiffer F."/>
            <person name="Schneider Y.K."/>
            <person name="Hansen E.H."/>
            <person name="Andersen J.H."/>
            <person name="Isaksson J."/>
            <person name="Busche T."/>
            <person name="R C."/>
            <person name="Kalinowski J."/>
            <person name="Zyl L.V."/>
            <person name="Trindade M."/>
        </authorList>
    </citation>
    <scope>NUCLEOTIDE SEQUENCE [LARGE SCALE GENOMIC DNA]</scope>
    <source>
        <strain evidence="2 3">XOM25</strain>
    </source>
</reference>
<reference evidence="2 3" key="1">
    <citation type="journal article" date="2015" name="Genome Announc.">
        <title>Draft Genome Sequences of Marine Isolates of Thalassomonas viridans and Thalassomonas actiniarum.</title>
        <authorList>
            <person name="Olonade I."/>
            <person name="van Zyl L.J."/>
            <person name="Trindade M."/>
        </authorList>
    </citation>
    <scope>NUCLEOTIDE SEQUENCE [LARGE SCALE GENOMIC DNA]</scope>
    <source>
        <strain evidence="2 3">XOM25</strain>
    </source>
</reference>
<dbReference type="AlphaFoldDB" id="A0AAE9Z1F8"/>
<accession>A0AAE9Z1F8</accession>
<dbReference type="EMBL" id="CP059733">
    <property type="protein sequence ID" value="WDE04818.1"/>
    <property type="molecule type" value="Genomic_DNA"/>
</dbReference>
<name>A0AAE9Z1F8_9GAMM</name>
<gene>
    <name evidence="2" type="ORF">SG34_026485</name>
</gene>
<sequence length="507" mass="58550">MSLKKIMIFAIFFANVAQATVGDSCNSGIGYSITDFMDPYTRDTQKVPKQYIVLEEKSQDSEQIYSREHMQVMAKYINENGIESYIEASINGEFDLIIYDRFLGKLNLLDVAILNGASSAAIDKIKYLGFKISHFTFSTLYSSSQDRTNLLIKYKDLIDLNALVFSERGVKLNLINFTILKRDFDALNYLLLDPDGPNLSDIYANDLVDISDFDVVELSELAKFINVTQYKKSFAAQVARKMKEHDEGIEIAYRYDAFNLIETCIKDFNNLAPKSVLFAITSEELEDKYKEFQKADKLEDLYDVDKELNNPLYSEAFSRIKEKRLLDKFNFYQASRLEDGSNLDSVINLIGPYQLLSDEYDLIYNFDKKVNYEEKNIRVSKLAHYISSNSVLLTSERESFVKTIKNIAMKTEGHTRFGKNLAYYLFSYSDSIQLLSMFYDNIAKPSSKFGLNIIENLAIKSIYNKNNYSKIKFLINKGHSFMINQNILEELLKNKDFAHFYKKTMQS</sequence>
<dbReference type="RefSeq" id="WP_274038440.1">
    <property type="nucleotide sequence ID" value="NZ_CP059733.1"/>
</dbReference>
<protein>
    <submittedName>
        <fullName evidence="2">Uncharacterized protein</fullName>
    </submittedName>
</protein>
<proteinExistence type="predicted"/>
<evidence type="ECO:0000313" key="2">
    <source>
        <dbReference type="EMBL" id="WDE04818.1"/>
    </source>
</evidence>